<comment type="caution">
    <text evidence="7">The sequence shown here is derived from an EMBL/GenBank/DDBJ whole genome shotgun (WGS) entry which is preliminary data.</text>
</comment>
<dbReference type="Proteomes" id="UP000699462">
    <property type="component" value="Unassembled WGS sequence"/>
</dbReference>
<dbReference type="Gene3D" id="3.90.550.10">
    <property type="entry name" value="Spore Coat Polysaccharide Biosynthesis Protein SpsA, Chain A"/>
    <property type="match status" value="1"/>
</dbReference>
<evidence type="ECO:0000256" key="1">
    <source>
        <dbReference type="ARBA" id="ARBA00004648"/>
    </source>
</evidence>
<dbReference type="GO" id="GO:0005789">
    <property type="term" value="C:endoplasmic reticulum membrane"/>
    <property type="evidence" value="ECO:0007669"/>
    <property type="project" value="UniProtKB-SubCell"/>
</dbReference>
<keyword evidence="5" id="KW-1015">Disulfide bond</keyword>
<gene>
    <name evidence="7" type="ORF">P879_00870</name>
</gene>
<dbReference type="OrthoDB" id="5954868at2759"/>
<protein>
    <recommendedName>
        <fullName evidence="6">Glycosyl transferase 64 domain-containing protein</fullName>
    </recommendedName>
</protein>
<feature type="domain" description="Glycosyl transferase 64" evidence="6">
    <location>
        <begin position="471"/>
        <end position="653"/>
    </location>
</feature>
<evidence type="ECO:0000313" key="7">
    <source>
        <dbReference type="EMBL" id="KAF8569633.1"/>
    </source>
</evidence>
<evidence type="ECO:0000256" key="3">
    <source>
        <dbReference type="ARBA" id="ARBA00022679"/>
    </source>
</evidence>
<dbReference type="SUPFAM" id="SSF53448">
    <property type="entry name" value="Nucleotide-diphospho-sugar transferases"/>
    <property type="match status" value="1"/>
</dbReference>
<dbReference type="EMBL" id="JTDF01001717">
    <property type="protein sequence ID" value="KAF8569633.1"/>
    <property type="molecule type" value="Genomic_DNA"/>
</dbReference>
<reference evidence="7 8" key="1">
    <citation type="submission" date="2019-07" db="EMBL/GenBank/DDBJ databases">
        <title>Annotation for the trematode Paragonimus westermani.</title>
        <authorList>
            <person name="Choi Y.-J."/>
        </authorList>
    </citation>
    <scope>NUCLEOTIDE SEQUENCE [LARGE SCALE GENOMIC DNA]</scope>
    <source>
        <strain evidence="7">180907_Pwestermani</strain>
    </source>
</reference>
<evidence type="ECO:0000256" key="5">
    <source>
        <dbReference type="ARBA" id="ARBA00023157"/>
    </source>
</evidence>
<dbReference type="Pfam" id="PF09258">
    <property type="entry name" value="Glyco_transf_64"/>
    <property type="match status" value="1"/>
</dbReference>
<proteinExistence type="inferred from homology"/>
<dbReference type="GO" id="GO:1901135">
    <property type="term" value="P:carbohydrate derivative metabolic process"/>
    <property type="evidence" value="ECO:0007669"/>
    <property type="project" value="UniProtKB-ARBA"/>
</dbReference>
<comment type="similarity">
    <text evidence="2">Belongs to the glycosyltransferase 47 family.</text>
</comment>
<keyword evidence="4" id="KW-0472">Membrane</keyword>
<keyword evidence="3" id="KW-0808">Transferase</keyword>
<sequence>MDCLLKRLLLLPKWTRLLILGNCLLLFINVGLLTSRDSFIPVFTFVLPHEDQDMVEHAASLERTRLQLLKSLSVSLVQQLHTIHKWIQLEEIPLSALAVGLRCIVNNLVYQVKLFDTNLDLENITDQQLRLWCDSTSLLLPNHKTLPQLQSIVQKQTYRKTDDILTPGCSFPMSPGYLRFCTEYSPIDVFSRRLQDLDESAHYVPSCAPEFGACVRLVQEVYTNLCHNNTTHTGNQLCLLLLDSESSVREFFEWYHTSSHMPAYPVASAVFPPGTFRSGFDYVLPTDLLALGDISTSVKQNQLFVTRSFLLGFCAGVLMMPNQSNTVSALAYIEPLLRYTNLTNVRLRFHLTDAEHKTCWPKGGDHLALIRPWVGDSCWFPCDGCFEATLLFSACVLDSDHFDVQPIQLIVPNSEKPDQLAILAFSIGRLEQSELVARWATLAPAACPASVAVNCTAAIVASSDSPSVRGVIRATKNSLNNRFLPFDLIDTDAVFTLDDDLTLPQETILMAFRAWQENRDRIVGMPSRVHIWHAGSNTWIYEWRRSCVYSLVLTGAAFFHRYYLFSYTWEMPSALRTIVDEYMNCEDIAFNFWVAHLTRKTPIHVSNHDDFVCLLCGGGLSWNKSHVSVRSKCITWFANIFRYNPLLYSSFRLVHRNQSITAAC</sequence>
<accession>A0A8T0DPG1</accession>
<dbReference type="PANTHER" id="PTHR48261:SF2">
    <property type="entry name" value="ACETYLGLUCOSAMINYLTRANSFERASE"/>
    <property type="match status" value="1"/>
</dbReference>
<dbReference type="InterPro" id="IPR015338">
    <property type="entry name" value="GT64_dom"/>
</dbReference>
<name>A0A8T0DPG1_9TREM</name>
<organism evidence="7 8">
    <name type="scientific">Paragonimus westermani</name>
    <dbReference type="NCBI Taxonomy" id="34504"/>
    <lineage>
        <taxon>Eukaryota</taxon>
        <taxon>Metazoa</taxon>
        <taxon>Spiralia</taxon>
        <taxon>Lophotrochozoa</taxon>
        <taxon>Platyhelminthes</taxon>
        <taxon>Trematoda</taxon>
        <taxon>Digenea</taxon>
        <taxon>Plagiorchiida</taxon>
        <taxon>Troglotremata</taxon>
        <taxon>Troglotrematidae</taxon>
        <taxon>Paragonimus</taxon>
    </lineage>
</organism>
<dbReference type="InterPro" id="IPR004263">
    <property type="entry name" value="Exostosin"/>
</dbReference>
<evidence type="ECO:0000256" key="2">
    <source>
        <dbReference type="ARBA" id="ARBA00010271"/>
    </source>
</evidence>
<dbReference type="AlphaFoldDB" id="A0A8T0DPG1"/>
<dbReference type="InterPro" id="IPR029044">
    <property type="entry name" value="Nucleotide-diphossugar_trans"/>
</dbReference>
<dbReference type="GO" id="GO:0016757">
    <property type="term" value="F:glycosyltransferase activity"/>
    <property type="evidence" value="ECO:0007669"/>
    <property type="project" value="InterPro"/>
</dbReference>
<keyword evidence="8" id="KW-1185">Reference proteome</keyword>
<dbReference type="PANTHER" id="PTHR48261">
    <property type="entry name" value="ACETYLGLUCOSAMINYLTRANSFERASE"/>
    <property type="match status" value="1"/>
</dbReference>
<comment type="subcellular location">
    <subcellularLocation>
        <location evidence="1">Endoplasmic reticulum membrane</location>
        <topology evidence="1">Single-pass type II membrane protein</topology>
    </subcellularLocation>
</comment>
<evidence type="ECO:0000313" key="8">
    <source>
        <dbReference type="Proteomes" id="UP000699462"/>
    </source>
</evidence>
<evidence type="ECO:0000256" key="4">
    <source>
        <dbReference type="ARBA" id="ARBA00023136"/>
    </source>
</evidence>
<evidence type="ECO:0000259" key="6">
    <source>
        <dbReference type="Pfam" id="PF09258"/>
    </source>
</evidence>